<feature type="signal peptide" evidence="1">
    <location>
        <begin position="1"/>
        <end position="21"/>
    </location>
</feature>
<dbReference type="AlphaFoldDB" id="Q39QG3"/>
<organism evidence="2 3">
    <name type="scientific">Geobacter metallireducens (strain ATCC 53774 / DSM 7210 / GS-15)</name>
    <dbReference type="NCBI Taxonomy" id="269799"/>
    <lineage>
        <taxon>Bacteria</taxon>
        <taxon>Pseudomonadati</taxon>
        <taxon>Thermodesulfobacteriota</taxon>
        <taxon>Desulfuromonadia</taxon>
        <taxon>Geobacterales</taxon>
        <taxon>Geobacteraceae</taxon>
        <taxon>Geobacter</taxon>
    </lineage>
</organism>
<name>Q39QG3_GEOMG</name>
<keyword evidence="2" id="KW-0449">Lipoprotein</keyword>
<proteinExistence type="predicted"/>
<dbReference type="PROSITE" id="PS51257">
    <property type="entry name" value="PROKAR_LIPOPROTEIN"/>
    <property type="match status" value="1"/>
</dbReference>
<reference evidence="2 3" key="1">
    <citation type="submission" date="2005-10" db="EMBL/GenBank/DDBJ databases">
        <title>Complete sequence of Geobacter metallireducens GS-15.</title>
        <authorList>
            <consortium name="US DOE Joint Genome Institute"/>
            <person name="Copeland A."/>
            <person name="Lucas S."/>
            <person name="Lapidus A."/>
            <person name="Barry K."/>
            <person name="Detter J.C."/>
            <person name="Glavina T."/>
            <person name="Hammon N."/>
            <person name="Israni S."/>
            <person name="Pitluck S."/>
            <person name="Di Bartolo G."/>
            <person name="Chain P."/>
            <person name="Schmutz J."/>
            <person name="Larimer F."/>
            <person name="Land M."/>
            <person name="Kyrpides N."/>
            <person name="Ivanova N."/>
            <person name="Richardson P."/>
        </authorList>
    </citation>
    <scope>NUCLEOTIDE SEQUENCE [LARGE SCALE GENOMIC DNA]</scope>
    <source>
        <strain evidence="3">ATCC 53774 / DSM 7210 / GS-15</strain>
    </source>
</reference>
<dbReference type="STRING" id="269799.Gmet_3298"/>
<protein>
    <submittedName>
        <fullName evidence="2">Lipoprotein, putative</fullName>
    </submittedName>
</protein>
<keyword evidence="1" id="KW-0732">Signal</keyword>
<sequence length="176" mass="18483">MKACPLAVILVLLLLAGCAGSRPVPAPTEEYVEVDNPAATMSPSAPATIWVPKRYVDNGIPRGGELVKKGYEAATRGSGEISSPPARAEESRSYARYNRVVSVEKERVCFNTDRNAGIKPGVKLRLYRGGSVVEGIGFVPGNVVGTVTITDPVGSGACGTLDQGGEARVNDLVRVE</sequence>
<evidence type="ECO:0000313" key="2">
    <source>
        <dbReference type="EMBL" id="ABB33511.1"/>
    </source>
</evidence>
<gene>
    <name evidence="2" type="ordered locus">Gmet_3298</name>
</gene>
<dbReference type="HOGENOM" id="CLU_1523042_0_0_7"/>
<dbReference type="KEGG" id="gme:Gmet_3298"/>
<dbReference type="EMBL" id="CP000148">
    <property type="protein sequence ID" value="ABB33511.1"/>
    <property type="molecule type" value="Genomic_DNA"/>
</dbReference>
<keyword evidence="3" id="KW-1185">Reference proteome</keyword>
<evidence type="ECO:0000313" key="3">
    <source>
        <dbReference type="Proteomes" id="UP000007073"/>
    </source>
</evidence>
<dbReference type="RefSeq" id="WP_004512522.1">
    <property type="nucleotide sequence ID" value="NC_007517.1"/>
</dbReference>
<feature type="chain" id="PRO_5004223157" evidence="1">
    <location>
        <begin position="22"/>
        <end position="176"/>
    </location>
</feature>
<accession>Q39QG3</accession>
<evidence type="ECO:0000256" key="1">
    <source>
        <dbReference type="SAM" id="SignalP"/>
    </source>
</evidence>
<reference evidence="2 3" key="2">
    <citation type="journal article" date="2009" name="BMC Microbiol.">
        <title>The genome sequence of Geobacter metallireducens: features of metabolism, physiology and regulation common and dissimilar to Geobacter sulfurreducens.</title>
        <authorList>
            <person name="Aklujkar M."/>
            <person name="Krushkal J."/>
            <person name="DiBartolo G."/>
            <person name="Lapidus A."/>
            <person name="Land M.L."/>
            <person name="Lovley D.R."/>
        </authorList>
    </citation>
    <scope>NUCLEOTIDE SEQUENCE [LARGE SCALE GENOMIC DNA]</scope>
    <source>
        <strain evidence="3">ATCC 53774 / DSM 7210 / GS-15</strain>
    </source>
</reference>
<dbReference type="Proteomes" id="UP000007073">
    <property type="component" value="Chromosome"/>
</dbReference>